<comment type="function">
    <text evidence="12">tRNA methylase which 2'-O-methylates cytidine(4) in tRNA(Pro) and tRNA(Gly)(GCC), and adenosine(4) in tRNA(His).</text>
</comment>
<comment type="caution">
    <text evidence="15">The sequence shown here is derived from an EMBL/GenBank/DDBJ whole genome shotgun (WGS) entry which is preliminary data.</text>
</comment>
<evidence type="ECO:0000256" key="6">
    <source>
        <dbReference type="ARBA" id="ARBA00022723"/>
    </source>
</evidence>
<sequence length="403" mass="47247">MIPQQQQQHTTKSSKRSATPPPPPPQQQHPTQCHFYVKQKHRFCKRERAPNSLYCHTHTIFEHDSNLNSLTLETTTTMTTTTMTATTMTTMTTCLPQIPNDHSQPSSLKRVPCPIDPSHSVYEYRLKKHLKICNKSLSQNRMMQQPYYCPSIHYNYLKKNHTQDLNILYHNPQDLKNNDTNKDLYKNDRMISFQTIGDLVKNHSEYFKNLISKINHLYDHQLQIKTIIQDHMNENYNFLSDDEEFREKHHKQHCSIIYNIEHAHCLSNDFDYIEFGCGKGTLSYCVRRALIAQRREITMCNSSSNFNNYCRNSSHTSHESNNMVISNQTFILIDRENQRRKVDNFIKYGTRLHNNKNQPQDGMLATEIVHVERILADIGDLDLSRVKCLNVLKVLKSLQVQPL</sequence>
<dbReference type="PROSITE" id="PS51800">
    <property type="entry name" value="ZF_CHHC_U11_48K"/>
    <property type="match status" value="1"/>
</dbReference>
<keyword evidence="3 12" id="KW-0808">Transferase</keyword>
<dbReference type="InterPro" id="IPR039044">
    <property type="entry name" value="Trm13"/>
</dbReference>
<evidence type="ECO:0000256" key="7">
    <source>
        <dbReference type="ARBA" id="ARBA00022771"/>
    </source>
</evidence>
<reference evidence="15 16" key="1">
    <citation type="journal article" date="2018" name="BMC Genomics">
        <title>The genome of Naegleria lovaniensis, the basis for a comparative approach to unravel pathogenicity factors of the human pathogenic amoeba N. fowleri.</title>
        <authorList>
            <person name="Liechti N."/>
            <person name="Schurch N."/>
            <person name="Bruggmann R."/>
            <person name="Wittwer M."/>
        </authorList>
    </citation>
    <scope>NUCLEOTIDE SEQUENCE [LARGE SCALE GENOMIC DNA]</scope>
    <source>
        <strain evidence="15 16">ATCC 30569</strain>
    </source>
</reference>
<evidence type="ECO:0000256" key="5">
    <source>
        <dbReference type="ARBA" id="ARBA00022694"/>
    </source>
</evidence>
<keyword evidence="7 12" id="KW-0863">Zinc-finger</keyword>
<comment type="catalytic activity">
    <reaction evidence="10 12">
        <text>cytidine(4) in tRNA(Gly)(GCC) + S-adenosyl-L-methionine = 2'-O-methylcytidine(4) in tRNA(Gly)(GCC) + S-adenosyl-L-homocysteine + H(+)</text>
        <dbReference type="Rhea" id="RHEA:43192"/>
        <dbReference type="Rhea" id="RHEA-COMP:10399"/>
        <dbReference type="Rhea" id="RHEA-COMP:10400"/>
        <dbReference type="ChEBI" id="CHEBI:15378"/>
        <dbReference type="ChEBI" id="CHEBI:57856"/>
        <dbReference type="ChEBI" id="CHEBI:59789"/>
        <dbReference type="ChEBI" id="CHEBI:74495"/>
        <dbReference type="ChEBI" id="CHEBI:82748"/>
        <dbReference type="EC" id="2.1.1.225"/>
    </reaction>
</comment>
<dbReference type="Pfam" id="PF05253">
    <property type="entry name" value="zf-U11-48K"/>
    <property type="match status" value="1"/>
</dbReference>
<organism evidence="15 16">
    <name type="scientific">Naegleria lovaniensis</name>
    <name type="common">Amoeba</name>
    <dbReference type="NCBI Taxonomy" id="51637"/>
    <lineage>
        <taxon>Eukaryota</taxon>
        <taxon>Discoba</taxon>
        <taxon>Heterolobosea</taxon>
        <taxon>Tetramitia</taxon>
        <taxon>Eutetramitia</taxon>
        <taxon>Vahlkampfiidae</taxon>
        <taxon>Naegleria</taxon>
    </lineage>
</organism>
<dbReference type="Pfam" id="PF11722">
    <property type="entry name" value="zf-TRM13_CCCH"/>
    <property type="match status" value="1"/>
</dbReference>
<dbReference type="AlphaFoldDB" id="A0AA88KM87"/>
<dbReference type="GeneID" id="68092606"/>
<dbReference type="InterPro" id="IPR021721">
    <property type="entry name" value="Znf_CCCH-type_TRM13"/>
</dbReference>
<feature type="region of interest" description="Disordered" evidence="13">
    <location>
        <begin position="1"/>
        <end position="31"/>
    </location>
</feature>
<evidence type="ECO:0000259" key="14">
    <source>
        <dbReference type="PROSITE" id="PS51800"/>
    </source>
</evidence>
<dbReference type="RefSeq" id="XP_044552697.1">
    <property type="nucleotide sequence ID" value="XM_044690380.1"/>
</dbReference>
<evidence type="ECO:0000313" key="15">
    <source>
        <dbReference type="EMBL" id="KAG2388705.1"/>
    </source>
</evidence>
<feature type="domain" description="CHHC U11-48K-type" evidence="14">
    <location>
        <begin position="110"/>
        <end position="137"/>
    </location>
</feature>
<keyword evidence="8 12" id="KW-0862">Zinc</keyword>
<evidence type="ECO:0000256" key="2">
    <source>
        <dbReference type="ARBA" id="ARBA00022603"/>
    </source>
</evidence>
<name>A0AA88KM87_NAELO</name>
<dbReference type="EMBL" id="PYSW02000009">
    <property type="protein sequence ID" value="KAG2388705.1"/>
    <property type="molecule type" value="Genomic_DNA"/>
</dbReference>
<dbReference type="Proteomes" id="UP000816034">
    <property type="component" value="Unassembled WGS sequence"/>
</dbReference>
<dbReference type="EC" id="2.1.1.225" evidence="12"/>
<evidence type="ECO:0000256" key="10">
    <source>
        <dbReference type="ARBA" id="ARBA00048635"/>
    </source>
</evidence>
<dbReference type="PANTHER" id="PTHR12998:SF0">
    <property type="entry name" value="TRNA:M(4)X MODIFICATION ENZYME TRM13 HOMOLOG"/>
    <property type="match status" value="1"/>
</dbReference>
<evidence type="ECO:0000256" key="13">
    <source>
        <dbReference type="SAM" id="MobiDB-lite"/>
    </source>
</evidence>
<protein>
    <recommendedName>
        <fullName evidence="12">tRNA:m(4)X modification enzyme TRM13</fullName>
        <ecNumber evidence="12">2.1.1.225</ecNumber>
    </recommendedName>
</protein>
<keyword evidence="2 12" id="KW-0489">Methyltransferase</keyword>
<dbReference type="Pfam" id="PF05206">
    <property type="entry name" value="TRM13"/>
    <property type="match status" value="1"/>
</dbReference>
<proteinExistence type="inferred from homology"/>
<evidence type="ECO:0000256" key="11">
    <source>
        <dbReference type="ARBA" id="ARBA00049393"/>
    </source>
</evidence>
<evidence type="ECO:0000256" key="9">
    <source>
        <dbReference type="ARBA" id="ARBA00048165"/>
    </source>
</evidence>
<dbReference type="InterPro" id="IPR022776">
    <property type="entry name" value="TRM13/UPF0224_CHHC_Znf_dom"/>
</dbReference>
<evidence type="ECO:0000313" key="16">
    <source>
        <dbReference type="Proteomes" id="UP000816034"/>
    </source>
</evidence>
<accession>A0AA88KM87</accession>
<gene>
    <name evidence="15" type="ORF">C9374_000144</name>
</gene>
<comment type="catalytic activity">
    <reaction evidence="11 12">
        <text>adenosine(4) in tRNA(His) + S-adenosyl-L-methionine = 2'-O-methyladenosine(4) in tRNA(His) + S-adenosyl-L-homocysteine + H(+)</text>
        <dbReference type="Rhea" id="RHEA:43196"/>
        <dbReference type="Rhea" id="RHEA-COMP:10401"/>
        <dbReference type="Rhea" id="RHEA-COMP:10402"/>
        <dbReference type="ChEBI" id="CHEBI:15378"/>
        <dbReference type="ChEBI" id="CHEBI:57856"/>
        <dbReference type="ChEBI" id="CHEBI:59789"/>
        <dbReference type="ChEBI" id="CHEBI:74411"/>
        <dbReference type="ChEBI" id="CHEBI:74477"/>
        <dbReference type="EC" id="2.1.1.225"/>
    </reaction>
</comment>
<evidence type="ECO:0000256" key="4">
    <source>
        <dbReference type="ARBA" id="ARBA00022691"/>
    </source>
</evidence>
<dbReference type="GO" id="GO:0008270">
    <property type="term" value="F:zinc ion binding"/>
    <property type="evidence" value="ECO:0007669"/>
    <property type="project" value="UniProtKB-KW"/>
</dbReference>
<dbReference type="GO" id="GO:0030488">
    <property type="term" value="P:tRNA methylation"/>
    <property type="evidence" value="ECO:0007669"/>
    <property type="project" value="InterPro"/>
</dbReference>
<evidence type="ECO:0000256" key="12">
    <source>
        <dbReference type="RuleBase" id="RU367103"/>
    </source>
</evidence>
<evidence type="ECO:0000256" key="3">
    <source>
        <dbReference type="ARBA" id="ARBA00022679"/>
    </source>
</evidence>
<dbReference type="GO" id="GO:0106050">
    <property type="term" value="F:tRNA 2'-O-methyltransferase activity"/>
    <property type="evidence" value="ECO:0007669"/>
    <property type="project" value="UniProtKB-UniRule"/>
</dbReference>
<evidence type="ECO:0000256" key="8">
    <source>
        <dbReference type="ARBA" id="ARBA00022833"/>
    </source>
</evidence>
<keyword evidence="4 12" id="KW-0949">S-adenosyl-L-methionine</keyword>
<keyword evidence="6 12" id="KW-0479">Metal-binding</keyword>
<keyword evidence="5 12" id="KW-0819">tRNA processing</keyword>
<dbReference type="InterPro" id="IPR007871">
    <property type="entry name" value="Methyltransferase_TRM13"/>
</dbReference>
<keyword evidence="16" id="KW-1185">Reference proteome</keyword>
<comment type="similarity">
    <text evidence="1 12">Belongs to the methyltransferase TRM13 family.</text>
</comment>
<dbReference type="PANTHER" id="PTHR12998">
    <property type="entry name" value="TRNA:M(4)X MODIFICATION ENZYME TRM13 HOMOLOG"/>
    <property type="match status" value="1"/>
</dbReference>
<evidence type="ECO:0000256" key="1">
    <source>
        <dbReference type="ARBA" id="ARBA00005265"/>
    </source>
</evidence>
<comment type="catalytic activity">
    <reaction evidence="9 12">
        <text>cytidine(4) in tRNA(Pro) + S-adenosyl-L-methionine = 2'-O-methylcytidine(4) in tRNA(Pro) + S-adenosyl-L-homocysteine + H(+)</text>
        <dbReference type="Rhea" id="RHEA:32767"/>
        <dbReference type="Rhea" id="RHEA-COMP:10397"/>
        <dbReference type="Rhea" id="RHEA-COMP:10398"/>
        <dbReference type="ChEBI" id="CHEBI:15378"/>
        <dbReference type="ChEBI" id="CHEBI:57856"/>
        <dbReference type="ChEBI" id="CHEBI:59789"/>
        <dbReference type="ChEBI" id="CHEBI:74495"/>
        <dbReference type="ChEBI" id="CHEBI:82748"/>
        <dbReference type="EC" id="2.1.1.225"/>
    </reaction>
</comment>